<evidence type="ECO:0000313" key="3">
    <source>
        <dbReference type="Proteomes" id="UP000567179"/>
    </source>
</evidence>
<dbReference type="InterPro" id="IPR002347">
    <property type="entry name" value="SDR_fam"/>
</dbReference>
<dbReference type="Proteomes" id="UP000567179">
    <property type="component" value="Unassembled WGS sequence"/>
</dbReference>
<dbReference type="OrthoDB" id="542013at2759"/>
<keyword evidence="1" id="KW-0560">Oxidoreductase</keyword>
<dbReference type="AlphaFoldDB" id="A0A8H5F562"/>
<dbReference type="EMBL" id="JAACJJ010000016">
    <property type="protein sequence ID" value="KAF5324220.1"/>
    <property type="molecule type" value="Genomic_DNA"/>
</dbReference>
<keyword evidence="3" id="KW-1185">Reference proteome</keyword>
<dbReference type="InterPro" id="IPR036291">
    <property type="entry name" value="NAD(P)-bd_dom_sf"/>
</dbReference>
<dbReference type="Pfam" id="PF00106">
    <property type="entry name" value="adh_short"/>
    <property type="match status" value="1"/>
</dbReference>
<sequence length="338" mass="37509">MKFSFLQFVREQRSQTPPVEILDLTGKTIVVTGANQGLGFEATKHLARMNPGRLILACRNKTLGEEAASNIQQETGCKTVQVWILDLASFASVIAFYERFEKEGGRLDILLENAALVPSGKEPYTDDGWAPALQVNNLSTNLLALLLLPRMLATAKEHSTTPRLVLVASGVHYWAKLTKDVVDSETPWRTYNEPKQYKAANGTARYFDTKLLNVLFVRALAARIPSMPDKKPYMTITAIDPGFCLTAVRKNQTGIDAFVSWVFEKWLARTQEEGSRQLVWAALAGQGPNNTTKSIQDEELHGQYCSSQQVCESSDWVIGAEGSRAQDVMWASHLSLLS</sequence>
<gene>
    <name evidence="2" type="ORF">D9619_011199</name>
</gene>
<dbReference type="Gene3D" id="3.40.50.720">
    <property type="entry name" value="NAD(P)-binding Rossmann-like Domain"/>
    <property type="match status" value="1"/>
</dbReference>
<organism evidence="2 3">
    <name type="scientific">Psilocybe cf. subviscida</name>
    <dbReference type="NCBI Taxonomy" id="2480587"/>
    <lineage>
        <taxon>Eukaryota</taxon>
        <taxon>Fungi</taxon>
        <taxon>Dikarya</taxon>
        <taxon>Basidiomycota</taxon>
        <taxon>Agaricomycotina</taxon>
        <taxon>Agaricomycetes</taxon>
        <taxon>Agaricomycetidae</taxon>
        <taxon>Agaricales</taxon>
        <taxon>Agaricineae</taxon>
        <taxon>Strophariaceae</taxon>
        <taxon>Psilocybe</taxon>
    </lineage>
</organism>
<protein>
    <submittedName>
        <fullName evidence="2">Uncharacterized protein</fullName>
    </submittedName>
</protein>
<dbReference type="PANTHER" id="PTHR43157">
    <property type="entry name" value="PHOSPHATIDYLINOSITOL-GLYCAN BIOSYNTHESIS CLASS F PROTEIN-RELATED"/>
    <property type="match status" value="1"/>
</dbReference>
<dbReference type="PANTHER" id="PTHR43157:SF31">
    <property type="entry name" value="PHOSPHATIDYLINOSITOL-GLYCAN BIOSYNTHESIS CLASS F PROTEIN"/>
    <property type="match status" value="1"/>
</dbReference>
<comment type="caution">
    <text evidence="2">The sequence shown here is derived from an EMBL/GenBank/DDBJ whole genome shotgun (WGS) entry which is preliminary data.</text>
</comment>
<reference evidence="2 3" key="1">
    <citation type="journal article" date="2020" name="ISME J.">
        <title>Uncovering the hidden diversity of litter-decomposition mechanisms in mushroom-forming fungi.</title>
        <authorList>
            <person name="Floudas D."/>
            <person name="Bentzer J."/>
            <person name="Ahren D."/>
            <person name="Johansson T."/>
            <person name="Persson P."/>
            <person name="Tunlid A."/>
        </authorList>
    </citation>
    <scope>NUCLEOTIDE SEQUENCE [LARGE SCALE GENOMIC DNA]</scope>
    <source>
        <strain evidence="2 3">CBS 101986</strain>
    </source>
</reference>
<accession>A0A8H5F562</accession>
<dbReference type="SUPFAM" id="SSF51735">
    <property type="entry name" value="NAD(P)-binding Rossmann-fold domains"/>
    <property type="match status" value="1"/>
</dbReference>
<name>A0A8H5F562_9AGAR</name>
<dbReference type="GO" id="GO:0016491">
    <property type="term" value="F:oxidoreductase activity"/>
    <property type="evidence" value="ECO:0007669"/>
    <property type="project" value="UniProtKB-KW"/>
</dbReference>
<evidence type="ECO:0000256" key="1">
    <source>
        <dbReference type="ARBA" id="ARBA00023002"/>
    </source>
</evidence>
<dbReference type="PRINTS" id="PR00081">
    <property type="entry name" value="GDHRDH"/>
</dbReference>
<evidence type="ECO:0000313" key="2">
    <source>
        <dbReference type="EMBL" id="KAF5324220.1"/>
    </source>
</evidence>
<proteinExistence type="predicted"/>